<dbReference type="AlphaFoldDB" id="A0AAE3AE64"/>
<dbReference type="GO" id="GO:0005829">
    <property type="term" value="C:cytosol"/>
    <property type="evidence" value="ECO:0007669"/>
    <property type="project" value="TreeGrafter"/>
</dbReference>
<dbReference type="GO" id="GO:0043093">
    <property type="term" value="P:FtsZ-dependent cytokinesis"/>
    <property type="evidence" value="ECO:0007669"/>
    <property type="project" value="TreeGrafter"/>
</dbReference>
<evidence type="ECO:0000256" key="3">
    <source>
        <dbReference type="ARBA" id="ARBA00022490"/>
    </source>
</evidence>
<evidence type="ECO:0000256" key="9">
    <source>
        <dbReference type="ARBA" id="ARBA00033158"/>
    </source>
</evidence>
<dbReference type="PANTHER" id="PTHR34981">
    <property type="entry name" value="CELL DIVISION PROTEIN ZAPA"/>
    <property type="match status" value="1"/>
</dbReference>
<protein>
    <recommendedName>
        <fullName evidence="2">Cell division protein ZapA</fullName>
    </recommendedName>
    <alternativeName>
        <fullName evidence="9">Z ring-associated protein ZapA</fullName>
    </alternativeName>
</protein>
<evidence type="ECO:0000256" key="10">
    <source>
        <dbReference type="SAM" id="Coils"/>
    </source>
</evidence>
<name>A0AAE3AE64_9FIRM</name>
<dbReference type="Proteomes" id="UP001199319">
    <property type="component" value="Unassembled WGS sequence"/>
</dbReference>
<keyword evidence="5" id="KW-0717">Septation</keyword>
<evidence type="ECO:0000256" key="4">
    <source>
        <dbReference type="ARBA" id="ARBA00022618"/>
    </source>
</evidence>
<sequence length="106" mass="11695">MANKVTMNICGQEYTLVADESAAYMEKVGALVDEKMRQVLDALHVSQTDAAVLAAVNLADELLKNQAAAENLRRQVKNYLDEATQAKNEASELKRQLFKAQQGRGQ</sequence>
<accession>A0AAE3AE64</accession>
<keyword evidence="12" id="KW-1185">Reference proteome</keyword>
<comment type="function">
    <text evidence="7">Activator of cell division through the inhibition of FtsZ GTPase activity, therefore promoting FtsZ assembly into bundles of protofilaments necessary for the formation of the division Z ring. It is recruited early at mid-cell but it is not essential for cell division.</text>
</comment>
<evidence type="ECO:0000313" key="12">
    <source>
        <dbReference type="Proteomes" id="UP001199319"/>
    </source>
</evidence>
<feature type="coiled-coil region" evidence="10">
    <location>
        <begin position="55"/>
        <end position="103"/>
    </location>
</feature>
<dbReference type="GO" id="GO:0032153">
    <property type="term" value="C:cell division site"/>
    <property type="evidence" value="ECO:0007669"/>
    <property type="project" value="TreeGrafter"/>
</dbReference>
<dbReference type="InterPro" id="IPR053712">
    <property type="entry name" value="Bac_CellDiv_Activator"/>
</dbReference>
<dbReference type="SUPFAM" id="SSF102829">
    <property type="entry name" value="Cell division protein ZapA-like"/>
    <property type="match status" value="1"/>
</dbReference>
<dbReference type="InterPro" id="IPR007838">
    <property type="entry name" value="Cell_div_ZapA-like"/>
</dbReference>
<gene>
    <name evidence="11" type="primary">zapA</name>
    <name evidence="11" type="ORF">LKD37_13775</name>
</gene>
<keyword evidence="10" id="KW-0175">Coiled coil</keyword>
<evidence type="ECO:0000256" key="2">
    <source>
        <dbReference type="ARBA" id="ARBA00015195"/>
    </source>
</evidence>
<comment type="subcellular location">
    <subcellularLocation>
        <location evidence="1">Cytoplasm</location>
    </subcellularLocation>
</comment>
<dbReference type="GO" id="GO:0000917">
    <property type="term" value="P:division septum assembly"/>
    <property type="evidence" value="ECO:0007669"/>
    <property type="project" value="UniProtKB-KW"/>
</dbReference>
<dbReference type="GO" id="GO:0030428">
    <property type="term" value="C:cell septum"/>
    <property type="evidence" value="ECO:0007669"/>
    <property type="project" value="TreeGrafter"/>
</dbReference>
<evidence type="ECO:0000256" key="7">
    <source>
        <dbReference type="ARBA" id="ARBA00024910"/>
    </source>
</evidence>
<evidence type="ECO:0000256" key="8">
    <source>
        <dbReference type="ARBA" id="ARBA00026068"/>
    </source>
</evidence>
<evidence type="ECO:0000256" key="5">
    <source>
        <dbReference type="ARBA" id="ARBA00023210"/>
    </source>
</evidence>
<dbReference type="InterPro" id="IPR036192">
    <property type="entry name" value="Cell_div_ZapA-like_sf"/>
</dbReference>
<evidence type="ECO:0000256" key="6">
    <source>
        <dbReference type="ARBA" id="ARBA00023306"/>
    </source>
</evidence>
<keyword evidence="3" id="KW-0963">Cytoplasm</keyword>
<comment type="subunit">
    <text evidence="8">Homodimer. Interacts with FtsZ.</text>
</comment>
<proteinExistence type="predicted"/>
<dbReference type="RefSeq" id="WP_302929725.1">
    <property type="nucleotide sequence ID" value="NZ_JAJEPW010000054.1"/>
</dbReference>
<keyword evidence="6" id="KW-0131">Cell cycle</keyword>
<dbReference type="PANTHER" id="PTHR34981:SF1">
    <property type="entry name" value="CELL DIVISION PROTEIN ZAPA"/>
    <property type="match status" value="1"/>
</dbReference>
<dbReference type="GO" id="GO:0000921">
    <property type="term" value="P:septin ring assembly"/>
    <property type="evidence" value="ECO:0007669"/>
    <property type="project" value="TreeGrafter"/>
</dbReference>
<evidence type="ECO:0000256" key="1">
    <source>
        <dbReference type="ARBA" id="ARBA00004496"/>
    </source>
</evidence>
<comment type="caution">
    <text evidence="11">The sequence shown here is derived from an EMBL/GenBank/DDBJ whole genome shotgun (WGS) entry which is preliminary data.</text>
</comment>
<dbReference type="EMBL" id="JAJEPW010000054">
    <property type="protein sequence ID" value="MCC2130569.1"/>
    <property type="molecule type" value="Genomic_DNA"/>
</dbReference>
<reference evidence="11" key="1">
    <citation type="submission" date="2021-10" db="EMBL/GenBank/DDBJ databases">
        <title>Anaerobic single-cell dispensing facilitates the cultivation of human gut bacteria.</title>
        <authorList>
            <person name="Afrizal A."/>
        </authorList>
    </citation>
    <scope>NUCLEOTIDE SEQUENCE</scope>
    <source>
        <strain evidence="11">CLA-AA-H272</strain>
    </source>
</reference>
<dbReference type="Gene3D" id="6.10.250.790">
    <property type="match status" value="1"/>
</dbReference>
<organism evidence="11 12">
    <name type="scientific">Brotocaccenecus cirricatena</name>
    <dbReference type="NCBI Taxonomy" id="3064195"/>
    <lineage>
        <taxon>Bacteria</taxon>
        <taxon>Bacillati</taxon>
        <taxon>Bacillota</taxon>
        <taxon>Clostridia</taxon>
        <taxon>Eubacteriales</taxon>
        <taxon>Oscillospiraceae</taxon>
        <taxon>Brotocaccenecus</taxon>
    </lineage>
</organism>
<dbReference type="Pfam" id="PF05164">
    <property type="entry name" value="ZapA"/>
    <property type="match status" value="1"/>
</dbReference>
<keyword evidence="4 11" id="KW-0132">Cell division</keyword>
<evidence type="ECO:0000313" key="11">
    <source>
        <dbReference type="EMBL" id="MCC2130569.1"/>
    </source>
</evidence>